<dbReference type="Gene3D" id="3.40.50.1820">
    <property type="entry name" value="alpha/beta hydrolase"/>
    <property type="match status" value="1"/>
</dbReference>
<dbReference type="Proteomes" id="UP000785679">
    <property type="component" value="Unassembled WGS sequence"/>
</dbReference>
<comment type="caution">
    <text evidence="3">The sequence shown here is derived from an EMBL/GenBank/DDBJ whole genome shotgun (WGS) entry which is preliminary data.</text>
</comment>
<dbReference type="InterPro" id="IPR018202">
    <property type="entry name" value="Ser_caboxypep_ser_AS"/>
</dbReference>
<keyword evidence="2" id="KW-0645">Protease</keyword>
<gene>
    <name evidence="3" type="ORF">FGO68_gene989</name>
</gene>
<dbReference type="AlphaFoldDB" id="A0A8J8NRD1"/>
<dbReference type="SUPFAM" id="SSF53474">
    <property type="entry name" value="alpha/beta-Hydrolases"/>
    <property type="match status" value="1"/>
</dbReference>
<dbReference type="PANTHER" id="PTHR11802:SF201">
    <property type="entry name" value="CARBOXYPEPTIDASE"/>
    <property type="match status" value="1"/>
</dbReference>
<dbReference type="PANTHER" id="PTHR11802">
    <property type="entry name" value="SERINE PROTEASE FAMILY S10 SERINE CARBOXYPEPTIDASE"/>
    <property type="match status" value="1"/>
</dbReference>
<dbReference type="OrthoDB" id="443318at2759"/>
<feature type="signal peptide" evidence="2">
    <location>
        <begin position="1"/>
        <end position="18"/>
    </location>
</feature>
<dbReference type="GO" id="GO:0004185">
    <property type="term" value="F:serine-type carboxypeptidase activity"/>
    <property type="evidence" value="ECO:0007669"/>
    <property type="project" value="UniProtKB-UniRule"/>
</dbReference>
<accession>A0A8J8NRD1</accession>
<evidence type="ECO:0000313" key="4">
    <source>
        <dbReference type="Proteomes" id="UP000785679"/>
    </source>
</evidence>
<dbReference type="Pfam" id="PF00450">
    <property type="entry name" value="Peptidase_S10"/>
    <property type="match status" value="1"/>
</dbReference>
<proteinExistence type="inferred from homology"/>
<organism evidence="3 4">
    <name type="scientific">Halteria grandinella</name>
    <dbReference type="NCBI Taxonomy" id="5974"/>
    <lineage>
        <taxon>Eukaryota</taxon>
        <taxon>Sar</taxon>
        <taxon>Alveolata</taxon>
        <taxon>Ciliophora</taxon>
        <taxon>Intramacronucleata</taxon>
        <taxon>Spirotrichea</taxon>
        <taxon>Stichotrichia</taxon>
        <taxon>Sporadotrichida</taxon>
        <taxon>Halteriidae</taxon>
        <taxon>Halteria</taxon>
    </lineage>
</organism>
<keyword evidence="2" id="KW-0732">Signal</keyword>
<name>A0A8J8NRD1_HALGN</name>
<dbReference type="InterPro" id="IPR029058">
    <property type="entry name" value="AB_hydrolase_fold"/>
</dbReference>
<dbReference type="InterPro" id="IPR001563">
    <property type="entry name" value="Peptidase_S10"/>
</dbReference>
<keyword evidence="2" id="KW-0378">Hydrolase</keyword>
<evidence type="ECO:0000256" key="2">
    <source>
        <dbReference type="RuleBase" id="RU361156"/>
    </source>
</evidence>
<sequence length="427" mass="48788">MAFVISILFGSLAYQALGADPIADKVQSLPDCAPLPSNMFSGYLPVTQQKALHYVFVESMDKPATDPILLWFNGGPGCSSLSDFFVQHGPYIFDDGETVIKPNPYPWSIRANVLDIDSPAGVGYSIGNTTDDLLSNDISTADDAFIALQNFYKAYPQYRKNDLWITGESYAGIYSPYLAWKIHQWNLEQEMNNWNDTYNLKGFIVGNGMTDMYIDTDNVLLESVANWNLIPVSLWKQMDALECTYFWGKVSELQHNAEGCDELYKKGMGLIKDLDIYDLFRTQYNANTNTQSTLKPSVSQRRFLHSRHPLKQAKDSYISYDMESYVNRPDVRQALNIPSFVQPFQDCNDDLYNTYSVLREGSIWIYNILLGYEKRYRIMHYSGDTDGAVATLGTRRWITQQEGWNVTNEWRPWTTDGDVCHHSWSGT</sequence>
<feature type="chain" id="PRO_5035342164" description="Carboxypeptidase" evidence="2">
    <location>
        <begin position="19"/>
        <end position="427"/>
    </location>
</feature>
<evidence type="ECO:0000256" key="1">
    <source>
        <dbReference type="ARBA" id="ARBA00009431"/>
    </source>
</evidence>
<comment type="similarity">
    <text evidence="1 2">Belongs to the peptidase S10 family.</text>
</comment>
<dbReference type="PROSITE" id="PS00131">
    <property type="entry name" value="CARBOXYPEPT_SER_SER"/>
    <property type="match status" value="1"/>
</dbReference>
<dbReference type="EMBL" id="RRYP01009666">
    <property type="protein sequence ID" value="TNV78909.1"/>
    <property type="molecule type" value="Genomic_DNA"/>
</dbReference>
<protein>
    <recommendedName>
        <fullName evidence="2">Carboxypeptidase</fullName>
        <ecNumber evidence="2">3.4.16.-</ecNumber>
    </recommendedName>
</protein>
<keyword evidence="2" id="KW-0121">Carboxypeptidase</keyword>
<keyword evidence="4" id="KW-1185">Reference proteome</keyword>
<dbReference type="EC" id="3.4.16.-" evidence="2"/>
<evidence type="ECO:0000313" key="3">
    <source>
        <dbReference type="EMBL" id="TNV78909.1"/>
    </source>
</evidence>
<dbReference type="PRINTS" id="PR00724">
    <property type="entry name" value="CRBOXYPTASEC"/>
</dbReference>
<reference evidence="3" key="1">
    <citation type="submission" date="2019-06" db="EMBL/GenBank/DDBJ databases">
        <authorList>
            <person name="Zheng W."/>
        </authorList>
    </citation>
    <scope>NUCLEOTIDE SEQUENCE</scope>
    <source>
        <strain evidence="3">QDHG01</strain>
    </source>
</reference>
<dbReference type="GO" id="GO:0006508">
    <property type="term" value="P:proteolysis"/>
    <property type="evidence" value="ECO:0007669"/>
    <property type="project" value="UniProtKB-KW"/>
</dbReference>